<evidence type="ECO:0000256" key="5">
    <source>
        <dbReference type="ARBA" id="ARBA00022692"/>
    </source>
</evidence>
<dbReference type="Pfam" id="PF16927">
    <property type="entry name" value="HisKA_7TM"/>
    <property type="match status" value="1"/>
</dbReference>
<feature type="transmembrane region" description="Helical" evidence="8">
    <location>
        <begin position="145"/>
        <end position="166"/>
    </location>
</feature>
<dbReference type="Proteomes" id="UP000434101">
    <property type="component" value="Unassembled WGS sequence"/>
</dbReference>
<protein>
    <recommendedName>
        <fullName evidence="2">histidine kinase</fullName>
        <ecNumber evidence="2">2.7.13.3</ecNumber>
    </recommendedName>
</protein>
<dbReference type="GO" id="GO:0005886">
    <property type="term" value="C:plasma membrane"/>
    <property type="evidence" value="ECO:0007669"/>
    <property type="project" value="TreeGrafter"/>
</dbReference>
<keyword evidence="8" id="KW-0472">Membrane</keyword>
<comment type="caution">
    <text evidence="11">The sequence shown here is derived from an EMBL/GenBank/DDBJ whole genome shotgun (WGS) entry which is preliminary data.</text>
</comment>
<evidence type="ECO:0000313" key="12">
    <source>
        <dbReference type="Proteomes" id="UP000434101"/>
    </source>
</evidence>
<organism evidence="11 12">
    <name type="scientific">Natronorubrum halalkaliphilum</name>
    <dbReference type="NCBI Taxonomy" id="2691917"/>
    <lineage>
        <taxon>Archaea</taxon>
        <taxon>Methanobacteriati</taxon>
        <taxon>Methanobacteriota</taxon>
        <taxon>Stenosarchaea group</taxon>
        <taxon>Halobacteria</taxon>
        <taxon>Halobacteriales</taxon>
        <taxon>Natrialbaceae</taxon>
        <taxon>Natronorubrum</taxon>
    </lineage>
</organism>
<dbReference type="SMART" id="SM00091">
    <property type="entry name" value="PAS"/>
    <property type="match status" value="1"/>
</dbReference>
<keyword evidence="4" id="KW-0808">Transferase</keyword>
<evidence type="ECO:0000256" key="1">
    <source>
        <dbReference type="ARBA" id="ARBA00000085"/>
    </source>
</evidence>
<dbReference type="InterPro" id="IPR050428">
    <property type="entry name" value="TCS_sensor_his_kinase"/>
</dbReference>
<dbReference type="Gene3D" id="3.30.565.10">
    <property type="entry name" value="Histidine kinase-like ATPase, C-terminal domain"/>
    <property type="match status" value="1"/>
</dbReference>
<evidence type="ECO:0000256" key="3">
    <source>
        <dbReference type="ARBA" id="ARBA00022553"/>
    </source>
</evidence>
<sequence>MGQLAQSMVLLMFISVVPIIGVAGYALRNRNKPGARGFLLCLIGMIGWSIMLIFVTWPSPVLPVHLNLGGRFFFQLIVAFGWALLVWEYIQRDSIRLSPFLIAVTMIVPAVTLALAVTNPAHHLVILPETPDNPVGISEFVLGPWYFVHVCFAILLVMLPVGLLLADFRGAHGQHRNQILLLLAGWVVGVPGALQTHLLRNIETIPLYVDLTPVTFLITSLLWGLALYRYQLFSLVPVSRQTIIETMSDPVVSVDSSGIVVDANPPAQQLLGTGGDIVGRPFDDICERFPALSTHQTGLQHQTELTFGTEDGERHFLLDVRQIKLGSLTNGSVLVFREVTELRERERELELLKEIFSRVFRHNIRNRLTTIDGYASVIENRDEANKYDEELTRIKKDSAQLLAHSEKATELSKLIDSASELEQFDLAELVGEYTQAIDADESATVTTDLEDGVLVQCHPLVGEAVGELFDNALRHHDRENIQLRVCIEANEKHGILWVEDDGPGIELGEIKPLNSRSETTLTHGSGVGLWLVDMAALKSGGSFSLTDSPELGGTRAELKFPLTT</sequence>
<feature type="transmembrane region" description="Helical" evidence="8">
    <location>
        <begin position="6"/>
        <end position="27"/>
    </location>
</feature>
<evidence type="ECO:0000256" key="7">
    <source>
        <dbReference type="ARBA" id="ARBA00022989"/>
    </source>
</evidence>
<gene>
    <name evidence="11" type="ORF">GS429_07955</name>
</gene>
<dbReference type="AlphaFoldDB" id="A0A6B0VMK7"/>
<dbReference type="SUPFAM" id="SSF55874">
    <property type="entry name" value="ATPase domain of HSP90 chaperone/DNA topoisomerase II/histidine kinase"/>
    <property type="match status" value="1"/>
</dbReference>
<evidence type="ECO:0000256" key="2">
    <source>
        <dbReference type="ARBA" id="ARBA00012438"/>
    </source>
</evidence>
<evidence type="ECO:0000313" key="11">
    <source>
        <dbReference type="EMBL" id="MXV61992.1"/>
    </source>
</evidence>
<feature type="transmembrane region" description="Helical" evidence="8">
    <location>
        <begin position="97"/>
        <end position="117"/>
    </location>
</feature>
<feature type="domain" description="Histidine kinase" evidence="9">
    <location>
        <begin position="359"/>
        <end position="564"/>
    </location>
</feature>
<keyword evidence="5 8" id="KW-0812">Transmembrane</keyword>
<name>A0A6B0VMK7_9EURY</name>
<dbReference type="PROSITE" id="PS50109">
    <property type="entry name" value="HIS_KIN"/>
    <property type="match status" value="1"/>
</dbReference>
<evidence type="ECO:0000256" key="4">
    <source>
        <dbReference type="ARBA" id="ARBA00022679"/>
    </source>
</evidence>
<keyword evidence="6" id="KW-0418">Kinase</keyword>
<comment type="catalytic activity">
    <reaction evidence="1">
        <text>ATP + protein L-histidine = ADP + protein N-phospho-L-histidine.</text>
        <dbReference type="EC" id="2.7.13.3"/>
    </reaction>
</comment>
<dbReference type="Gene3D" id="3.30.450.20">
    <property type="entry name" value="PAS domain"/>
    <property type="match status" value="1"/>
</dbReference>
<dbReference type="InterPro" id="IPR036890">
    <property type="entry name" value="HATPase_C_sf"/>
</dbReference>
<dbReference type="InterPro" id="IPR000014">
    <property type="entry name" value="PAS"/>
</dbReference>
<dbReference type="PROSITE" id="PS50112">
    <property type="entry name" value="PAS"/>
    <property type="match status" value="1"/>
</dbReference>
<evidence type="ECO:0000256" key="6">
    <source>
        <dbReference type="ARBA" id="ARBA00022777"/>
    </source>
</evidence>
<dbReference type="GO" id="GO:0000160">
    <property type="term" value="P:phosphorelay signal transduction system"/>
    <property type="evidence" value="ECO:0007669"/>
    <property type="project" value="TreeGrafter"/>
</dbReference>
<keyword evidence="12" id="KW-1185">Reference proteome</keyword>
<evidence type="ECO:0000259" key="9">
    <source>
        <dbReference type="PROSITE" id="PS50109"/>
    </source>
</evidence>
<dbReference type="InterPro" id="IPR031621">
    <property type="entry name" value="HisKA_7TM"/>
</dbReference>
<dbReference type="PANTHER" id="PTHR45436:SF5">
    <property type="entry name" value="SENSOR HISTIDINE KINASE TRCS"/>
    <property type="match status" value="1"/>
</dbReference>
<dbReference type="InterPro" id="IPR035965">
    <property type="entry name" value="PAS-like_dom_sf"/>
</dbReference>
<dbReference type="Pfam" id="PF02518">
    <property type="entry name" value="HATPase_c"/>
    <property type="match status" value="1"/>
</dbReference>
<dbReference type="InterPro" id="IPR005467">
    <property type="entry name" value="His_kinase_dom"/>
</dbReference>
<feature type="transmembrane region" description="Helical" evidence="8">
    <location>
        <begin position="211"/>
        <end position="230"/>
    </location>
</feature>
<evidence type="ECO:0000259" key="10">
    <source>
        <dbReference type="PROSITE" id="PS50112"/>
    </source>
</evidence>
<accession>A0A6B0VMK7</accession>
<feature type="transmembrane region" description="Helical" evidence="8">
    <location>
        <begin position="72"/>
        <end position="90"/>
    </location>
</feature>
<dbReference type="Pfam" id="PF13188">
    <property type="entry name" value="PAS_8"/>
    <property type="match status" value="1"/>
</dbReference>
<keyword evidence="7 8" id="KW-1133">Transmembrane helix</keyword>
<dbReference type="CDD" id="cd00130">
    <property type="entry name" value="PAS"/>
    <property type="match status" value="1"/>
</dbReference>
<reference evidence="11 12" key="1">
    <citation type="submission" date="2020-01" db="EMBL/GenBank/DDBJ databases">
        <title>Natronorubrum sp. JWXQ-INN 674 isolated from Inner Mongolia Autonomous Region of China.</title>
        <authorList>
            <person name="Xue Q."/>
        </authorList>
    </citation>
    <scope>NUCLEOTIDE SEQUENCE [LARGE SCALE GENOMIC DNA]</scope>
    <source>
        <strain evidence="11 12">JWXQ-INN-674</strain>
    </source>
</reference>
<feature type="transmembrane region" description="Helical" evidence="8">
    <location>
        <begin position="39"/>
        <end position="60"/>
    </location>
</feature>
<proteinExistence type="predicted"/>
<dbReference type="Gene3D" id="1.10.287.130">
    <property type="match status" value="1"/>
</dbReference>
<dbReference type="SMART" id="SM00387">
    <property type="entry name" value="HATPase_c"/>
    <property type="match status" value="1"/>
</dbReference>
<dbReference type="PANTHER" id="PTHR45436">
    <property type="entry name" value="SENSOR HISTIDINE KINASE YKOH"/>
    <property type="match status" value="1"/>
</dbReference>
<feature type="domain" description="PAS" evidence="10">
    <location>
        <begin position="243"/>
        <end position="272"/>
    </location>
</feature>
<evidence type="ECO:0000256" key="8">
    <source>
        <dbReference type="SAM" id="Phobius"/>
    </source>
</evidence>
<dbReference type="RefSeq" id="WP_160064349.1">
    <property type="nucleotide sequence ID" value="NZ_WUYX01000027.1"/>
</dbReference>
<feature type="transmembrane region" description="Helical" evidence="8">
    <location>
        <begin position="178"/>
        <end position="199"/>
    </location>
</feature>
<keyword evidence="3" id="KW-0597">Phosphoprotein</keyword>
<dbReference type="EC" id="2.7.13.3" evidence="2"/>
<dbReference type="GO" id="GO:0004673">
    <property type="term" value="F:protein histidine kinase activity"/>
    <property type="evidence" value="ECO:0007669"/>
    <property type="project" value="UniProtKB-EC"/>
</dbReference>
<dbReference type="InterPro" id="IPR003594">
    <property type="entry name" value="HATPase_dom"/>
</dbReference>
<dbReference type="SUPFAM" id="SSF55785">
    <property type="entry name" value="PYP-like sensor domain (PAS domain)"/>
    <property type="match status" value="1"/>
</dbReference>
<dbReference type="EMBL" id="WUYX01000027">
    <property type="protein sequence ID" value="MXV61992.1"/>
    <property type="molecule type" value="Genomic_DNA"/>
</dbReference>
<dbReference type="OrthoDB" id="3369at2157"/>